<keyword evidence="5" id="KW-1185">Reference proteome</keyword>
<evidence type="ECO:0000256" key="1">
    <source>
        <dbReference type="ARBA" id="ARBA00005125"/>
    </source>
</evidence>
<dbReference type="EMBL" id="JACHHT010000002">
    <property type="protein sequence ID" value="MBB6521782.1"/>
    <property type="molecule type" value="Genomic_DNA"/>
</dbReference>
<comment type="pathway">
    <text evidence="1">Bacterial outer membrane biogenesis; LPS O-antigen biosynthesis.</text>
</comment>
<dbReference type="SUPFAM" id="SSF51735">
    <property type="entry name" value="NAD(P)-binding Rossmann-fold domains"/>
    <property type="match status" value="1"/>
</dbReference>
<reference evidence="4 5" key="1">
    <citation type="submission" date="2020-08" db="EMBL/GenBank/DDBJ databases">
        <title>Genomic Encyclopedia of Type Strains, Phase IV (KMG-IV): sequencing the most valuable type-strain genomes for metagenomic binning, comparative biology and taxonomic classification.</title>
        <authorList>
            <person name="Goeker M."/>
        </authorList>
    </citation>
    <scope>NUCLEOTIDE SEQUENCE [LARGE SCALE GENOMIC DNA]</scope>
    <source>
        <strain evidence="4 5">DSM 22368</strain>
    </source>
</reference>
<evidence type="ECO:0000259" key="3">
    <source>
        <dbReference type="Pfam" id="PF01370"/>
    </source>
</evidence>
<gene>
    <name evidence="4" type="ORF">HNR48_002067</name>
</gene>
<dbReference type="AlphaFoldDB" id="A0A7X0JTC5"/>
<dbReference type="Gene3D" id="3.40.50.720">
    <property type="entry name" value="NAD(P)-binding Rossmann-like Domain"/>
    <property type="match status" value="1"/>
</dbReference>
<organism evidence="4 5">
    <name type="scientific">Pseudoteredinibacter isoporae</name>
    <dbReference type="NCBI Taxonomy" id="570281"/>
    <lineage>
        <taxon>Bacteria</taxon>
        <taxon>Pseudomonadati</taxon>
        <taxon>Pseudomonadota</taxon>
        <taxon>Gammaproteobacteria</taxon>
        <taxon>Cellvibrionales</taxon>
        <taxon>Cellvibrionaceae</taxon>
        <taxon>Pseudoteredinibacter</taxon>
    </lineage>
</organism>
<dbReference type="InterPro" id="IPR036291">
    <property type="entry name" value="NAD(P)-bd_dom_sf"/>
</dbReference>
<dbReference type="InParanoid" id="A0A7X0JTC5"/>
<evidence type="ECO:0000313" key="5">
    <source>
        <dbReference type="Proteomes" id="UP000528457"/>
    </source>
</evidence>
<dbReference type="RefSeq" id="WP_166844546.1">
    <property type="nucleotide sequence ID" value="NZ_JAAONY010000002.1"/>
</dbReference>
<evidence type="ECO:0000256" key="2">
    <source>
        <dbReference type="ARBA" id="ARBA00007637"/>
    </source>
</evidence>
<dbReference type="Pfam" id="PF01370">
    <property type="entry name" value="Epimerase"/>
    <property type="match status" value="1"/>
</dbReference>
<dbReference type="InterPro" id="IPR001509">
    <property type="entry name" value="Epimerase_deHydtase"/>
</dbReference>
<dbReference type="PANTHER" id="PTHR43000">
    <property type="entry name" value="DTDP-D-GLUCOSE 4,6-DEHYDRATASE-RELATED"/>
    <property type="match status" value="1"/>
</dbReference>
<evidence type="ECO:0000313" key="4">
    <source>
        <dbReference type="EMBL" id="MBB6521782.1"/>
    </source>
</evidence>
<sequence>MAIVISGSSGFVGQALIQQLSCKAKWQEQGLRTLCRQLPDYPLDHVQYAVISGSGETWHTDQLETHIQVGDCIVHLAGRAHQGSSCPEEEAQLQLAAHLDLTQALAQAAANRKAKRFIYISSAKVFAECSGDKVFDAKTAPQPEDPYARAKWQTEQWLQSFCPQHHLELIILRPGLVYDRHAKGNIARLQSLIRTGLPLPLGGLSNQRNMISLANFCHLIEHCVDCPQPEENTCIAADSEALSSSQFLSLLAKAEGRSLKLFTLPDWLLNMLRRLPGFEARWLKLSSNFALNNQPCNIALGWVAPFTPEQSLLEHSFAPSQLAKQASKQTGEKP</sequence>
<name>A0A7X0JTC5_9GAMM</name>
<accession>A0A7X0JTC5</accession>
<proteinExistence type="inferred from homology"/>
<dbReference type="Proteomes" id="UP000528457">
    <property type="component" value="Unassembled WGS sequence"/>
</dbReference>
<comment type="caution">
    <text evidence="4">The sequence shown here is derived from an EMBL/GenBank/DDBJ whole genome shotgun (WGS) entry which is preliminary data.</text>
</comment>
<feature type="domain" description="NAD-dependent epimerase/dehydratase" evidence="3">
    <location>
        <begin position="3"/>
        <end position="208"/>
    </location>
</feature>
<comment type="similarity">
    <text evidence="2">Belongs to the NAD(P)-dependent epimerase/dehydratase family.</text>
</comment>
<protein>
    <submittedName>
        <fullName evidence="4">Nucleoside-diphosphate-sugar epimerase</fullName>
    </submittedName>
</protein>